<dbReference type="PANTHER" id="PTHR43694:SF1">
    <property type="entry name" value="RIBONUCLEASE J"/>
    <property type="match status" value="1"/>
</dbReference>
<protein>
    <submittedName>
        <fullName evidence="1">Uncharacterized protein</fullName>
    </submittedName>
</protein>
<dbReference type="EMBL" id="PKPP01003864">
    <property type="protein sequence ID" value="PWA67276.1"/>
    <property type="molecule type" value="Genomic_DNA"/>
</dbReference>
<accession>A0A2U1N1D2</accession>
<reference evidence="1 2" key="1">
    <citation type="journal article" date="2018" name="Mol. Plant">
        <title>The genome of Artemisia annua provides insight into the evolution of Asteraceae family and artemisinin biosynthesis.</title>
        <authorList>
            <person name="Shen Q."/>
            <person name="Zhang L."/>
            <person name="Liao Z."/>
            <person name="Wang S."/>
            <person name="Yan T."/>
            <person name="Shi P."/>
            <person name="Liu M."/>
            <person name="Fu X."/>
            <person name="Pan Q."/>
            <person name="Wang Y."/>
            <person name="Lv Z."/>
            <person name="Lu X."/>
            <person name="Zhang F."/>
            <person name="Jiang W."/>
            <person name="Ma Y."/>
            <person name="Chen M."/>
            <person name="Hao X."/>
            <person name="Li L."/>
            <person name="Tang Y."/>
            <person name="Lv G."/>
            <person name="Zhou Y."/>
            <person name="Sun X."/>
            <person name="Brodelius P.E."/>
            <person name="Rose J.K.C."/>
            <person name="Tang K."/>
        </authorList>
    </citation>
    <scope>NUCLEOTIDE SEQUENCE [LARGE SCALE GENOMIC DNA]</scope>
    <source>
        <strain evidence="2">cv. Huhao1</strain>
        <tissue evidence="1">Leaf</tissue>
    </source>
</reference>
<dbReference type="STRING" id="35608.A0A2U1N1D2"/>
<dbReference type="InterPro" id="IPR036866">
    <property type="entry name" value="RibonucZ/Hydroxyglut_hydro"/>
</dbReference>
<evidence type="ECO:0000313" key="1">
    <source>
        <dbReference type="EMBL" id="PWA67276.1"/>
    </source>
</evidence>
<keyword evidence="2" id="KW-1185">Reference proteome</keyword>
<proteinExistence type="predicted"/>
<dbReference type="Gene3D" id="3.60.15.10">
    <property type="entry name" value="Ribonuclease Z/Hydroxyacylglutathione hydrolase-like"/>
    <property type="match status" value="1"/>
</dbReference>
<dbReference type="PANTHER" id="PTHR43694">
    <property type="entry name" value="RIBONUCLEASE J"/>
    <property type="match status" value="1"/>
</dbReference>
<dbReference type="SUPFAM" id="SSF56281">
    <property type="entry name" value="Metallo-hydrolase/oxidoreductase"/>
    <property type="match status" value="1"/>
</dbReference>
<comment type="caution">
    <text evidence="1">The sequence shown here is derived from an EMBL/GenBank/DDBJ whole genome shotgun (WGS) entry which is preliminary data.</text>
</comment>
<sequence length="356" mass="41431">MAVYTKTKRSLFYWTRNSYAQVPSHTRIDTSRRGFNKMNDQDRFGITQSTPTEEDEKKRLDFLSLDQLLLLILLKKRKRKQGRSEFYYAITVRLEYGLKEPKLMEMVRPTALFSSHFFTVIPALDIHTQIFASSFAVELIKKRLKESGIFVPSRLKTFKTKRKFVARPVQIEPIRVTHSIPDCSELVLRCSDGVIVHTGDWTITRLFERFGGSKTCITSRVYPTFAIRNDAHLFAFNIGTKSVLISELVLDSKVPLRAFLEDKLISAVPIPGTFVCNIGDMLKILLLTFLDVWYQANNGTGEEFEKFKMRNFRLHLLRLMLKMRSQRSRLTLPEKPFKVFSKFVYSCIHTIRFMGL</sequence>
<gene>
    <name evidence="1" type="ORF">CTI12_AA316440</name>
</gene>
<dbReference type="Proteomes" id="UP000245207">
    <property type="component" value="Unassembled WGS sequence"/>
</dbReference>
<dbReference type="AlphaFoldDB" id="A0A2U1N1D2"/>
<organism evidence="1 2">
    <name type="scientific">Artemisia annua</name>
    <name type="common">Sweet wormwood</name>
    <dbReference type="NCBI Taxonomy" id="35608"/>
    <lineage>
        <taxon>Eukaryota</taxon>
        <taxon>Viridiplantae</taxon>
        <taxon>Streptophyta</taxon>
        <taxon>Embryophyta</taxon>
        <taxon>Tracheophyta</taxon>
        <taxon>Spermatophyta</taxon>
        <taxon>Magnoliopsida</taxon>
        <taxon>eudicotyledons</taxon>
        <taxon>Gunneridae</taxon>
        <taxon>Pentapetalae</taxon>
        <taxon>asterids</taxon>
        <taxon>campanulids</taxon>
        <taxon>Asterales</taxon>
        <taxon>Asteraceae</taxon>
        <taxon>Asteroideae</taxon>
        <taxon>Anthemideae</taxon>
        <taxon>Artemisiinae</taxon>
        <taxon>Artemisia</taxon>
    </lineage>
</organism>
<name>A0A2U1N1D2_ARTAN</name>
<dbReference type="Gene3D" id="2.60.120.560">
    <property type="entry name" value="Exo-inulinase, domain 1"/>
    <property type="match status" value="1"/>
</dbReference>
<evidence type="ECO:0000313" key="2">
    <source>
        <dbReference type="Proteomes" id="UP000245207"/>
    </source>
</evidence>